<dbReference type="EMBL" id="WDBY01000029">
    <property type="protein sequence ID" value="KAB6475797.1"/>
    <property type="molecule type" value="Genomic_DNA"/>
</dbReference>
<dbReference type="Proteomes" id="UP000736888">
    <property type="component" value="Unassembled WGS sequence"/>
</dbReference>
<evidence type="ECO:0000313" key="12">
    <source>
        <dbReference type="EMBL" id="KAB6530279.1"/>
    </source>
</evidence>
<evidence type="ECO:0000256" key="7">
    <source>
        <dbReference type="ARBA" id="ARBA00023237"/>
    </source>
</evidence>
<evidence type="ECO:0000313" key="13">
    <source>
        <dbReference type="EMBL" id="MBU9138410.1"/>
    </source>
</evidence>
<dbReference type="PANTHER" id="PTHR30026">
    <property type="entry name" value="OUTER MEMBRANE PROTEIN TOLC"/>
    <property type="match status" value="1"/>
</dbReference>
<dbReference type="RefSeq" id="WP_022508927.1">
    <property type="nucleotide sequence ID" value="NZ_BAABYE010000001.1"/>
</dbReference>
<keyword evidence="3" id="KW-0813">Transport</keyword>
<sequence length="447" mass="50276">MRQRVVYFVMIWVAVTSVSAQEAKKWTLDDCIDYALEKNIQLQQDKISLEESSVDVKTAKAALFPSLSFSTGQNVTNRPYQETSNTVSGTEIISSDSKTTYNGNYGLNAQWTLWNGNKRLNAIKQKKTSQQIAGLTVAETENSLQEQIAQIFIQILYADESVKINQNTLQVSQATYDRGKELFHKGSISKADLAQLESQVGSDKYQLVISESSLRDYKLQLKQLLELDGTEEMDLVLPEFADEHVLQPLPAQEDVYQQALASRPEIQSSKLSIENSKLDISVAKAGYLPTISLSASTGSMTNSASDNSWSKQMKYGWNNMIGLNINIPIFDNRQNKSAVQKARLQYDSSLLDLINKQKELYKNIESLWLDATNAQEQYAAAESKLKSSQASYEMVSEQFNLGMKNTVELLTEKNNLLSAQQQRIQAKYMAILDRTLLNFYAGQDIKL</sequence>
<dbReference type="EMBL" id="CP013020">
    <property type="protein sequence ID" value="ALK85095.1"/>
    <property type="molecule type" value="Genomic_DNA"/>
</dbReference>
<evidence type="ECO:0000313" key="14">
    <source>
        <dbReference type="EMBL" id="MBV3488375.1"/>
    </source>
</evidence>
<dbReference type="Pfam" id="PF02321">
    <property type="entry name" value="OEP"/>
    <property type="match status" value="2"/>
</dbReference>
<evidence type="ECO:0000313" key="10">
    <source>
        <dbReference type="EMBL" id="KAB6450275.1"/>
    </source>
</evidence>
<evidence type="ECO:0000256" key="2">
    <source>
        <dbReference type="ARBA" id="ARBA00007613"/>
    </source>
</evidence>
<reference evidence="15" key="5">
    <citation type="submission" date="2022-01" db="EMBL/GenBank/DDBJ databases">
        <title>Collection of gut derived symbiotic bacterial strains cultured from healthy donors.</title>
        <authorList>
            <person name="Lin H."/>
            <person name="Kohout C."/>
            <person name="Waligurski E."/>
            <person name="Pamer E.G."/>
        </authorList>
    </citation>
    <scope>NUCLEOTIDE SEQUENCE</scope>
    <source>
        <strain evidence="15">DFI.6.72</strain>
    </source>
</reference>
<dbReference type="EMBL" id="JAHOGA010000011">
    <property type="protein sequence ID" value="MBV3488375.1"/>
    <property type="molecule type" value="Genomic_DNA"/>
</dbReference>
<dbReference type="GO" id="GO:0015288">
    <property type="term" value="F:porin activity"/>
    <property type="evidence" value="ECO:0007669"/>
    <property type="project" value="TreeGrafter"/>
</dbReference>
<keyword evidence="5" id="KW-0812">Transmembrane</keyword>
<dbReference type="Gene3D" id="1.20.1600.10">
    <property type="entry name" value="Outer membrane efflux proteins (OEP)"/>
    <property type="match status" value="1"/>
</dbReference>
<dbReference type="EMBL" id="WCXA01000008">
    <property type="protein sequence ID" value="KAB3864508.1"/>
    <property type="molecule type" value="Genomic_DNA"/>
</dbReference>
<reference evidence="18 19" key="3">
    <citation type="journal article" date="2019" name="Nat. Med.">
        <title>A library of human gut bacterial isolates paired with longitudinal multiomics data enables mechanistic microbiome research.</title>
        <authorList>
            <person name="Poyet M."/>
            <person name="Groussin M."/>
            <person name="Gibbons S.M."/>
            <person name="Avila-Pacheco J."/>
            <person name="Jiang X."/>
            <person name="Kearney S.M."/>
            <person name="Perrotta A.R."/>
            <person name="Berdy B."/>
            <person name="Zhao S."/>
            <person name="Lieberman T.D."/>
            <person name="Swanson P.K."/>
            <person name="Smith M."/>
            <person name="Roesemann S."/>
            <person name="Alexander J.E."/>
            <person name="Rich S.A."/>
            <person name="Livny J."/>
            <person name="Vlamakis H."/>
            <person name="Clish C."/>
            <person name="Bullock K."/>
            <person name="Deik A."/>
            <person name="Scott J."/>
            <person name="Pierce K.A."/>
            <person name="Xavier R.J."/>
            <person name="Alm E.J."/>
        </authorList>
    </citation>
    <scope>NUCLEOTIDE SEQUENCE [LARGE SCALE GENOMIC DNA]</scope>
    <source>
        <strain evidence="12 19">BIOML-A122</strain>
        <strain evidence="11 18">BIOML-A140</strain>
        <strain evidence="10 21">BIOML-A141</strain>
        <strain evidence="9 20">BIOML-A9</strain>
    </source>
</reference>
<evidence type="ECO:0000313" key="15">
    <source>
        <dbReference type="EMBL" id="MCG4687346.1"/>
    </source>
</evidence>
<dbReference type="InterPro" id="IPR003423">
    <property type="entry name" value="OMP_efflux"/>
</dbReference>
<evidence type="ECO:0000313" key="16">
    <source>
        <dbReference type="EMBL" id="MDB0853463.1"/>
    </source>
</evidence>
<comment type="similarity">
    <text evidence="2">Belongs to the outer membrane factor (OMF) (TC 1.B.17) family.</text>
</comment>
<organism evidence="8 17">
    <name type="scientific">Phocaeicola vulgatus</name>
    <name type="common">Bacteroides vulgatus</name>
    <dbReference type="NCBI Taxonomy" id="821"/>
    <lineage>
        <taxon>Bacteria</taxon>
        <taxon>Pseudomonadati</taxon>
        <taxon>Bacteroidota</taxon>
        <taxon>Bacteroidia</taxon>
        <taxon>Bacteroidales</taxon>
        <taxon>Bacteroidaceae</taxon>
        <taxon>Phocaeicola</taxon>
    </lineage>
</organism>
<dbReference type="EMBL" id="JAHPYS010000009">
    <property type="protein sequence ID" value="MBU9138410.1"/>
    <property type="molecule type" value="Genomic_DNA"/>
</dbReference>
<reference evidence="13" key="4">
    <citation type="submission" date="2021-06" db="EMBL/GenBank/DDBJ databases">
        <title>Collection of gut derived symbiotic bacterial strains cultured from healthy donors.</title>
        <authorList>
            <person name="Lin H."/>
            <person name="Littmann E."/>
            <person name="Pamer E.G."/>
        </authorList>
    </citation>
    <scope>NUCLEOTIDE SEQUENCE</scope>
    <source>
        <strain evidence="14">MSK.19.85</strain>
        <strain evidence="13">MSK.6.33</strain>
    </source>
</reference>
<evidence type="ECO:0000313" key="17">
    <source>
        <dbReference type="Proteomes" id="UP000061587"/>
    </source>
</evidence>
<name>A0A0P0M319_PHOVU</name>
<accession>A0A0P0M319</accession>
<evidence type="ECO:0000313" key="8">
    <source>
        <dbReference type="EMBL" id="ALK85095.1"/>
    </source>
</evidence>
<dbReference type="GO" id="GO:0009279">
    <property type="term" value="C:cell outer membrane"/>
    <property type="evidence" value="ECO:0007669"/>
    <property type="project" value="UniProtKB-SubCell"/>
</dbReference>
<keyword evidence="6" id="KW-0472">Membrane</keyword>
<evidence type="ECO:0000256" key="6">
    <source>
        <dbReference type="ARBA" id="ARBA00023136"/>
    </source>
</evidence>
<dbReference type="EMBL" id="WDBI01000001">
    <property type="protein sequence ID" value="KAB6530279.1"/>
    <property type="molecule type" value="Genomic_DNA"/>
</dbReference>
<protein>
    <submittedName>
        <fullName evidence="8">RND efflux system, outer membrane lipoprotein CmeC</fullName>
    </submittedName>
    <submittedName>
        <fullName evidence="9">TolC family protein</fullName>
    </submittedName>
</protein>
<proteinExistence type="inferred from homology"/>
<reference evidence="17" key="1">
    <citation type="submission" date="2015-10" db="EMBL/GenBank/DDBJ databases">
        <title>Extensive mobilome-driven genome diversification in gut-associated Bacteroides vulgatus mpk.</title>
        <authorList>
            <person name="Beier S."/>
            <person name="Lange A."/>
            <person name="Huson D.H."/>
            <person name="Frick J.-S."/>
            <person name="Autenrieth I.B."/>
        </authorList>
    </citation>
    <scope>NUCLEOTIDE SEQUENCE [LARGE SCALE GENOMIC DNA]</scope>
    <source>
        <strain evidence="17">mpk</strain>
    </source>
</reference>
<evidence type="ECO:0000256" key="4">
    <source>
        <dbReference type="ARBA" id="ARBA00022452"/>
    </source>
</evidence>
<dbReference type="AlphaFoldDB" id="A0A0P0M319"/>
<dbReference type="SUPFAM" id="SSF56954">
    <property type="entry name" value="Outer membrane efflux proteins (OEP)"/>
    <property type="match status" value="1"/>
</dbReference>
<evidence type="ECO:0000256" key="3">
    <source>
        <dbReference type="ARBA" id="ARBA00022448"/>
    </source>
</evidence>
<dbReference type="PANTHER" id="PTHR30026:SF20">
    <property type="entry name" value="OUTER MEMBRANE PROTEIN TOLC"/>
    <property type="match status" value="1"/>
</dbReference>
<dbReference type="EMBL" id="WDBZ01000034">
    <property type="protein sequence ID" value="KAB6450275.1"/>
    <property type="molecule type" value="Genomic_DNA"/>
</dbReference>
<evidence type="ECO:0000313" key="18">
    <source>
        <dbReference type="Proteomes" id="UP000468344"/>
    </source>
</evidence>
<dbReference type="Proteomes" id="UP000483142">
    <property type="component" value="Unassembled WGS sequence"/>
</dbReference>
<dbReference type="Proteomes" id="UP000469427">
    <property type="component" value="Unassembled WGS sequence"/>
</dbReference>
<comment type="subcellular location">
    <subcellularLocation>
        <location evidence="1">Cell outer membrane</location>
    </subcellularLocation>
</comment>
<keyword evidence="4" id="KW-1134">Transmembrane beta strand</keyword>
<dbReference type="GO" id="GO:0015562">
    <property type="term" value="F:efflux transmembrane transporter activity"/>
    <property type="evidence" value="ECO:0007669"/>
    <property type="project" value="InterPro"/>
</dbReference>
<dbReference type="InterPro" id="IPR051906">
    <property type="entry name" value="TolC-like"/>
</dbReference>
<dbReference type="EMBL" id="JAKNGO010000002">
    <property type="protein sequence ID" value="MCG4687346.1"/>
    <property type="molecule type" value="Genomic_DNA"/>
</dbReference>
<dbReference type="Proteomes" id="UP000758576">
    <property type="component" value="Unassembled WGS sequence"/>
</dbReference>
<evidence type="ECO:0000313" key="21">
    <source>
        <dbReference type="Proteomes" id="UP000483142"/>
    </source>
</evidence>
<dbReference type="Proteomes" id="UP001210999">
    <property type="component" value="Unassembled WGS sequence"/>
</dbReference>
<dbReference type="GO" id="GO:1990281">
    <property type="term" value="C:efflux pump complex"/>
    <property type="evidence" value="ECO:0007669"/>
    <property type="project" value="TreeGrafter"/>
</dbReference>
<dbReference type="EMBL" id="JAQKEI010000029">
    <property type="protein sequence ID" value="MDB0853463.1"/>
    <property type="molecule type" value="Genomic_DNA"/>
</dbReference>
<evidence type="ECO:0000313" key="20">
    <source>
        <dbReference type="Proteomes" id="UP000470332"/>
    </source>
</evidence>
<gene>
    <name evidence="8" type="ORF">BvMPK_2500</name>
    <name evidence="9" type="ORF">GAS37_05400</name>
    <name evidence="12" type="ORF">GAY98_00595</name>
    <name evidence="11" type="ORF">GAZ06_14475</name>
    <name evidence="10" type="ORF">GAZ09_15710</name>
    <name evidence="14" type="ORF">KSX14_06950</name>
    <name evidence="13" type="ORF">KTG10_06510</name>
    <name evidence="15" type="ORF">L0N01_01835</name>
    <name evidence="16" type="ORF">PL594_18340</name>
</gene>
<keyword evidence="7" id="KW-0998">Cell outer membrane</keyword>
<dbReference type="PATRIC" id="fig|821.40.peg.3001"/>
<reference evidence="8 17" key="2">
    <citation type="journal article" date="2016" name="Genome Biol. Evol.">
        <title>Extensive mobilome-driven genome diversification in mouse gut-associated Bacteroides vulgatus mpk.</title>
        <authorList>
            <person name="Lange A."/>
            <person name="Beier S."/>
            <person name="Steimle A."/>
            <person name="Autenrieth I.B."/>
            <person name="Huson D.H."/>
            <person name="Frick J.S."/>
        </authorList>
    </citation>
    <scope>NUCLEOTIDE SEQUENCE [LARGE SCALE GENOMIC DNA]</scope>
    <source>
        <strain evidence="17">mpk</strain>
        <strain evidence="8">Mpk</strain>
    </source>
</reference>
<dbReference type="Proteomes" id="UP000061587">
    <property type="component" value="Chromosome"/>
</dbReference>
<evidence type="ECO:0000256" key="5">
    <source>
        <dbReference type="ARBA" id="ARBA00022692"/>
    </source>
</evidence>
<reference evidence="16" key="6">
    <citation type="submission" date="2023-01" db="EMBL/GenBank/DDBJ databases">
        <title>Human gut microbiome strain richness.</title>
        <authorList>
            <person name="Chen-Liaw A."/>
        </authorList>
    </citation>
    <scope>NUCLEOTIDE SEQUENCE</scope>
    <source>
        <strain evidence="16">H9_m1001271B151109d0_201107</strain>
    </source>
</reference>
<dbReference type="Proteomes" id="UP000470332">
    <property type="component" value="Unassembled WGS sequence"/>
</dbReference>
<keyword evidence="8" id="KW-0449">Lipoprotein</keyword>
<evidence type="ECO:0000313" key="19">
    <source>
        <dbReference type="Proteomes" id="UP000469427"/>
    </source>
</evidence>
<evidence type="ECO:0000313" key="9">
    <source>
        <dbReference type="EMBL" id="KAB3864508.1"/>
    </source>
</evidence>
<dbReference type="Proteomes" id="UP001200843">
    <property type="component" value="Unassembled WGS sequence"/>
</dbReference>
<dbReference type="Proteomes" id="UP000468344">
    <property type="component" value="Unassembled WGS sequence"/>
</dbReference>
<evidence type="ECO:0000313" key="11">
    <source>
        <dbReference type="EMBL" id="KAB6475797.1"/>
    </source>
</evidence>
<evidence type="ECO:0000256" key="1">
    <source>
        <dbReference type="ARBA" id="ARBA00004442"/>
    </source>
</evidence>